<evidence type="ECO:0008006" key="5">
    <source>
        <dbReference type="Google" id="ProtNLM"/>
    </source>
</evidence>
<gene>
    <name evidence="3" type="ORF">PARE0329_LOCUS612</name>
    <name evidence="4" type="ORF">PARE0329_LOCUS613</name>
</gene>
<evidence type="ECO:0000313" key="4">
    <source>
        <dbReference type="EMBL" id="CAD8343978.1"/>
    </source>
</evidence>
<keyword evidence="1" id="KW-0647">Proteasome</keyword>
<evidence type="ECO:0000256" key="2">
    <source>
        <dbReference type="SAM" id="SignalP"/>
    </source>
</evidence>
<feature type="chain" id="PRO_5036191803" description="Proteasome alpha-type subunits domain-containing protein" evidence="2">
    <location>
        <begin position="32"/>
        <end position="331"/>
    </location>
</feature>
<dbReference type="PANTHER" id="PTHR11599">
    <property type="entry name" value="PROTEASOME SUBUNIT ALPHA/BETA"/>
    <property type="match status" value="1"/>
</dbReference>
<dbReference type="GO" id="GO:0005839">
    <property type="term" value="C:proteasome core complex"/>
    <property type="evidence" value="ECO:0007669"/>
    <property type="project" value="InterPro"/>
</dbReference>
<evidence type="ECO:0000256" key="1">
    <source>
        <dbReference type="ARBA" id="ARBA00022942"/>
    </source>
</evidence>
<dbReference type="AlphaFoldDB" id="A0A6T9YIM9"/>
<organism evidence="3">
    <name type="scientific">Pseudo-nitzschia arenysensis</name>
    <dbReference type="NCBI Taxonomy" id="697910"/>
    <lineage>
        <taxon>Eukaryota</taxon>
        <taxon>Sar</taxon>
        <taxon>Stramenopiles</taxon>
        <taxon>Ochrophyta</taxon>
        <taxon>Bacillariophyta</taxon>
        <taxon>Bacillariophyceae</taxon>
        <taxon>Bacillariophycidae</taxon>
        <taxon>Bacillariales</taxon>
        <taxon>Bacillariaceae</taxon>
        <taxon>Pseudo-nitzschia</taxon>
    </lineage>
</organism>
<accession>A0A6T9YIM9</accession>
<keyword evidence="2" id="KW-0732">Signal</keyword>
<dbReference type="InterPro" id="IPR050115">
    <property type="entry name" value="Proteasome_alpha"/>
</dbReference>
<dbReference type="InterPro" id="IPR029055">
    <property type="entry name" value="Ntn_hydrolases_N"/>
</dbReference>
<proteinExistence type="predicted"/>
<sequence>MGLRYFRGHVAILVLLFRLLAVFLGCPGRQGGFVFVDSAVTDGRHSYSLTTFDPDGKLGQVERALVAASLGTPIVGVVKGENIILASPQILPSPLMNDDGTTRFAAISPQIVLGHSGIASDGRVVLESAQRLAIEHSYTYDEPIPINLFLEEISLLFQSYTMKPGARPFGCTLLVGYLPPHSNSEACGKETFTANDGPRLFKIDCSGSVVELETVAVINGKQQQGAALRTKLEDFAKQEEEVEVSGRCKRSAKKDRESIYHIVEDVFKNLSSGSKMTRKTKALSKEDKGNINDDEFAIKLPSRIITASFGLEGGFKVDRFVATDGSESSIP</sequence>
<dbReference type="EMBL" id="HBEH01000843">
    <property type="protein sequence ID" value="CAD8343977.1"/>
    <property type="molecule type" value="Transcribed_RNA"/>
</dbReference>
<dbReference type="Pfam" id="PF00227">
    <property type="entry name" value="Proteasome"/>
    <property type="match status" value="1"/>
</dbReference>
<name>A0A6T9YIM9_9STRA</name>
<dbReference type="GO" id="GO:0051603">
    <property type="term" value="P:proteolysis involved in protein catabolic process"/>
    <property type="evidence" value="ECO:0007669"/>
    <property type="project" value="InterPro"/>
</dbReference>
<reference evidence="3" key="1">
    <citation type="submission" date="2021-01" db="EMBL/GenBank/DDBJ databases">
        <authorList>
            <person name="Corre E."/>
            <person name="Pelletier E."/>
            <person name="Niang G."/>
            <person name="Scheremetjew M."/>
            <person name="Finn R."/>
            <person name="Kale V."/>
            <person name="Holt S."/>
            <person name="Cochrane G."/>
            <person name="Meng A."/>
            <person name="Brown T."/>
            <person name="Cohen L."/>
        </authorList>
    </citation>
    <scope>NUCLEOTIDE SEQUENCE</scope>
    <source>
        <strain evidence="3">B593</strain>
    </source>
</reference>
<dbReference type="EMBL" id="HBEH01000844">
    <property type="protein sequence ID" value="CAD8343978.1"/>
    <property type="molecule type" value="Transcribed_RNA"/>
</dbReference>
<protein>
    <recommendedName>
        <fullName evidence="5">Proteasome alpha-type subunits domain-containing protein</fullName>
    </recommendedName>
</protein>
<dbReference type="InterPro" id="IPR001353">
    <property type="entry name" value="Proteasome_sua/b"/>
</dbReference>
<feature type="signal peptide" evidence="2">
    <location>
        <begin position="1"/>
        <end position="31"/>
    </location>
</feature>
<dbReference type="Gene3D" id="3.60.20.10">
    <property type="entry name" value="Glutamine Phosphoribosylpyrophosphate, subunit 1, domain 1"/>
    <property type="match status" value="1"/>
</dbReference>
<evidence type="ECO:0000313" key="3">
    <source>
        <dbReference type="EMBL" id="CAD8343977.1"/>
    </source>
</evidence>
<dbReference type="SUPFAM" id="SSF56235">
    <property type="entry name" value="N-terminal nucleophile aminohydrolases (Ntn hydrolases)"/>
    <property type="match status" value="1"/>
</dbReference>